<evidence type="ECO:0000256" key="9">
    <source>
        <dbReference type="SAM" id="MobiDB-lite"/>
    </source>
</evidence>
<accession>A0A1W0WZ78</accession>
<comment type="subcellular location">
    <subcellularLocation>
        <location evidence="1">Nucleus</location>
    </subcellularLocation>
</comment>
<dbReference type="SMART" id="SM00355">
    <property type="entry name" value="ZnF_C2H2"/>
    <property type="match status" value="5"/>
</dbReference>
<evidence type="ECO:0000256" key="1">
    <source>
        <dbReference type="ARBA" id="ARBA00004123"/>
    </source>
</evidence>
<dbReference type="Proteomes" id="UP000192578">
    <property type="component" value="Unassembled WGS sequence"/>
</dbReference>
<evidence type="ECO:0000313" key="12">
    <source>
        <dbReference type="Proteomes" id="UP000192578"/>
    </source>
</evidence>
<dbReference type="PROSITE" id="PS00028">
    <property type="entry name" value="ZINC_FINGER_C2H2_1"/>
    <property type="match status" value="3"/>
</dbReference>
<evidence type="ECO:0000256" key="4">
    <source>
        <dbReference type="ARBA" id="ARBA00022737"/>
    </source>
</evidence>
<evidence type="ECO:0000256" key="3">
    <source>
        <dbReference type="ARBA" id="ARBA00022723"/>
    </source>
</evidence>
<reference evidence="12" key="1">
    <citation type="submission" date="2017-01" db="EMBL/GenBank/DDBJ databases">
        <title>Comparative genomics of anhydrobiosis in the tardigrade Hypsibius dujardini.</title>
        <authorList>
            <person name="Yoshida Y."/>
            <person name="Koutsovoulos G."/>
            <person name="Laetsch D."/>
            <person name="Stevens L."/>
            <person name="Kumar S."/>
            <person name="Horikawa D."/>
            <person name="Ishino K."/>
            <person name="Komine S."/>
            <person name="Tomita M."/>
            <person name="Blaxter M."/>
            <person name="Arakawa K."/>
        </authorList>
    </citation>
    <scope>NUCLEOTIDE SEQUENCE [LARGE SCALE GENOMIC DNA]</scope>
    <source>
        <strain evidence="12">Z151</strain>
    </source>
</reference>
<comment type="caution">
    <text evidence="11">The sequence shown here is derived from an EMBL/GenBank/DDBJ whole genome shotgun (WGS) entry which is preliminary data.</text>
</comment>
<gene>
    <name evidence="11" type="ORF">BV898_05548</name>
</gene>
<keyword evidence="6" id="KW-0862">Zinc</keyword>
<dbReference type="FunFam" id="3.30.160.60:FF:001442">
    <property type="entry name" value="zinc finger protein 696"/>
    <property type="match status" value="1"/>
</dbReference>
<feature type="compositionally biased region" description="Low complexity" evidence="9">
    <location>
        <begin position="114"/>
        <end position="123"/>
    </location>
</feature>
<proteinExistence type="inferred from homology"/>
<evidence type="ECO:0000256" key="8">
    <source>
        <dbReference type="PROSITE-ProRule" id="PRU00042"/>
    </source>
</evidence>
<dbReference type="OrthoDB" id="5428132at2759"/>
<dbReference type="GO" id="GO:0005634">
    <property type="term" value="C:nucleus"/>
    <property type="evidence" value="ECO:0007669"/>
    <property type="project" value="UniProtKB-SubCell"/>
</dbReference>
<evidence type="ECO:0000256" key="7">
    <source>
        <dbReference type="ARBA" id="ARBA00023242"/>
    </source>
</evidence>
<dbReference type="InterPro" id="IPR013087">
    <property type="entry name" value="Znf_C2H2_type"/>
</dbReference>
<dbReference type="InterPro" id="IPR050527">
    <property type="entry name" value="Snail/Krueppel_Znf"/>
</dbReference>
<feature type="domain" description="C2H2-type" evidence="10">
    <location>
        <begin position="282"/>
        <end position="309"/>
    </location>
</feature>
<keyword evidence="7" id="KW-0539">Nucleus</keyword>
<keyword evidence="5 8" id="KW-0863">Zinc-finger</keyword>
<evidence type="ECO:0000256" key="6">
    <source>
        <dbReference type="ARBA" id="ARBA00022833"/>
    </source>
</evidence>
<evidence type="ECO:0000256" key="2">
    <source>
        <dbReference type="ARBA" id="ARBA00006991"/>
    </source>
</evidence>
<dbReference type="AlphaFoldDB" id="A0A1W0WZ78"/>
<organism evidence="11 12">
    <name type="scientific">Hypsibius exemplaris</name>
    <name type="common">Freshwater tardigrade</name>
    <dbReference type="NCBI Taxonomy" id="2072580"/>
    <lineage>
        <taxon>Eukaryota</taxon>
        <taxon>Metazoa</taxon>
        <taxon>Ecdysozoa</taxon>
        <taxon>Tardigrada</taxon>
        <taxon>Eutardigrada</taxon>
        <taxon>Parachela</taxon>
        <taxon>Hypsibioidea</taxon>
        <taxon>Hypsibiidae</taxon>
        <taxon>Hypsibius</taxon>
    </lineage>
</organism>
<dbReference type="GO" id="GO:0008270">
    <property type="term" value="F:zinc ion binding"/>
    <property type="evidence" value="ECO:0007669"/>
    <property type="project" value="UniProtKB-KW"/>
</dbReference>
<dbReference type="GO" id="GO:0000981">
    <property type="term" value="F:DNA-binding transcription factor activity, RNA polymerase II-specific"/>
    <property type="evidence" value="ECO:0007669"/>
    <property type="project" value="TreeGrafter"/>
</dbReference>
<sequence>MPSVFVNRRNVHVDRRTTGEEEAVPVAALAPLVYNKQEIVSNDRPVHLPQSPDRAEYLELGVFVWRNSSTSATDFMENTAATDDLVTTQPLSPKENEHVKNLASNQQEASTRRMLAPQPASMSPAPPPSAPLPRLFSVFGTTGLKLCDLSVFGHKKKQPTRNSGNEEDWANSRQSTKESRSESESEDESEVVLPPAQRPRYPCNACDKSYASATNLSRHKQFHEEVAQTCVTCGKAYVSKPALAMHLLTHNPAYKCEICKRKFSRSSLLQGHMRIHTGEKPYACESCGKCFADRSNLRSHIKTHDSQTLQHEYTCRSCGRGFAIKAYLTRHEPSCRVSRAVCDQATGHHDYRDSMSRTPDSEGSPIGTSWCS</sequence>
<feature type="domain" description="C2H2-type" evidence="10">
    <location>
        <begin position="201"/>
        <end position="223"/>
    </location>
</feature>
<dbReference type="PROSITE" id="PS50157">
    <property type="entry name" value="ZINC_FINGER_C2H2_2"/>
    <property type="match status" value="5"/>
</dbReference>
<keyword evidence="4" id="KW-0677">Repeat</keyword>
<evidence type="ECO:0000256" key="5">
    <source>
        <dbReference type="ARBA" id="ARBA00022771"/>
    </source>
</evidence>
<dbReference type="GO" id="GO:0000978">
    <property type="term" value="F:RNA polymerase II cis-regulatory region sequence-specific DNA binding"/>
    <property type="evidence" value="ECO:0007669"/>
    <property type="project" value="TreeGrafter"/>
</dbReference>
<dbReference type="InterPro" id="IPR036236">
    <property type="entry name" value="Znf_C2H2_sf"/>
</dbReference>
<feature type="region of interest" description="Disordered" evidence="9">
    <location>
        <begin position="349"/>
        <end position="372"/>
    </location>
</feature>
<feature type="domain" description="C2H2-type" evidence="10">
    <location>
        <begin position="313"/>
        <end position="332"/>
    </location>
</feature>
<feature type="region of interest" description="Disordered" evidence="9">
    <location>
        <begin position="90"/>
        <end position="130"/>
    </location>
</feature>
<feature type="domain" description="C2H2-type" evidence="10">
    <location>
        <begin position="228"/>
        <end position="255"/>
    </location>
</feature>
<dbReference type="FunFam" id="3.30.160.60:FF:000512">
    <property type="entry name" value="zinc finger protein 197 isoform X1"/>
    <property type="match status" value="1"/>
</dbReference>
<feature type="domain" description="C2H2-type" evidence="10">
    <location>
        <begin position="254"/>
        <end position="281"/>
    </location>
</feature>
<evidence type="ECO:0000259" key="10">
    <source>
        <dbReference type="PROSITE" id="PS50157"/>
    </source>
</evidence>
<feature type="region of interest" description="Disordered" evidence="9">
    <location>
        <begin position="155"/>
        <end position="196"/>
    </location>
</feature>
<name>A0A1W0WZ78_HYPEX</name>
<dbReference type="Pfam" id="PF00096">
    <property type="entry name" value="zf-C2H2"/>
    <property type="match status" value="4"/>
</dbReference>
<dbReference type="EMBL" id="MTYJ01000030">
    <property type="protein sequence ID" value="OQV20503.1"/>
    <property type="molecule type" value="Genomic_DNA"/>
</dbReference>
<dbReference type="SUPFAM" id="SSF57667">
    <property type="entry name" value="beta-beta-alpha zinc fingers"/>
    <property type="match status" value="2"/>
</dbReference>
<keyword evidence="3" id="KW-0479">Metal-binding</keyword>
<dbReference type="PANTHER" id="PTHR24388:SF38">
    <property type="entry name" value="PROTEIN SNAIL"/>
    <property type="match status" value="1"/>
</dbReference>
<evidence type="ECO:0000313" key="11">
    <source>
        <dbReference type="EMBL" id="OQV20503.1"/>
    </source>
</evidence>
<keyword evidence="12" id="KW-1185">Reference proteome</keyword>
<comment type="similarity">
    <text evidence="2">Belongs to the krueppel C2H2-type zinc-finger protein family.</text>
</comment>
<protein>
    <submittedName>
        <fullName evidence="11">Transcriptional repressor scratch 2</fullName>
    </submittedName>
</protein>
<dbReference type="Gene3D" id="3.30.160.60">
    <property type="entry name" value="Classic Zinc Finger"/>
    <property type="match status" value="3"/>
</dbReference>
<dbReference type="PANTHER" id="PTHR24388">
    <property type="entry name" value="ZINC FINGER PROTEIN"/>
    <property type="match status" value="1"/>
</dbReference>